<keyword evidence="2" id="KW-1185">Reference proteome</keyword>
<gene>
    <name evidence="1" type="ORF">CEXT_563591</name>
</gene>
<protein>
    <submittedName>
        <fullName evidence="1">Uncharacterized protein</fullName>
    </submittedName>
</protein>
<accession>A0AAV4R1F2</accession>
<sequence length="81" mass="8955">MVGTFESFLSRCKTFTPAAAFASSVQRTIIGTTNSLSTSHGQKSGLELPPSPPPFFWVLYCVVSESEFRLPMVDKRVRTLI</sequence>
<reference evidence="1 2" key="1">
    <citation type="submission" date="2021-06" db="EMBL/GenBank/DDBJ databases">
        <title>Caerostris extrusa draft genome.</title>
        <authorList>
            <person name="Kono N."/>
            <person name="Arakawa K."/>
        </authorList>
    </citation>
    <scope>NUCLEOTIDE SEQUENCE [LARGE SCALE GENOMIC DNA]</scope>
</reference>
<evidence type="ECO:0000313" key="2">
    <source>
        <dbReference type="Proteomes" id="UP001054945"/>
    </source>
</evidence>
<proteinExistence type="predicted"/>
<organism evidence="1 2">
    <name type="scientific">Caerostris extrusa</name>
    <name type="common">Bark spider</name>
    <name type="synonym">Caerostris bankana</name>
    <dbReference type="NCBI Taxonomy" id="172846"/>
    <lineage>
        <taxon>Eukaryota</taxon>
        <taxon>Metazoa</taxon>
        <taxon>Ecdysozoa</taxon>
        <taxon>Arthropoda</taxon>
        <taxon>Chelicerata</taxon>
        <taxon>Arachnida</taxon>
        <taxon>Araneae</taxon>
        <taxon>Araneomorphae</taxon>
        <taxon>Entelegynae</taxon>
        <taxon>Araneoidea</taxon>
        <taxon>Araneidae</taxon>
        <taxon>Caerostris</taxon>
    </lineage>
</organism>
<dbReference type="Proteomes" id="UP001054945">
    <property type="component" value="Unassembled WGS sequence"/>
</dbReference>
<name>A0AAV4R1F2_CAEEX</name>
<dbReference type="EMBL" id="BPLR01007160">
    <property type="protein sequence ID" value="GIY14896.1"/>
    <property type="molecule type" value="Genomic_DNA"/>
</dbReference>
<evidence type="ECO:0000313" key="1">
    <source>
        <dbReference type="EMBL" id="GIY14896.1"/>
    </source>
</evidence>
<comment type="caution">
    <text evidence="1">The sequence shown here is derived from an EMBL/GenBank/DDBJ whole genome shotgun (WGS) entry which is preliminary data.</text>
</comment>
<dbReference type="AlphaFoldDB" id="A0AAV4R1F2"/>